<name>A0A1Q8BWE1_9PSEU</name>
<reference evidence="8 9" key="1">
    <citation type="submission" date="2016-12" db="EMBL/GenBank/DDBJ databases">
        <title>The draft genome sequence of Actinophytocola sp. 11-183.</title>
        <authorList>
            <person name="Wang W."/>
            <person name="Yuan L."/>
        </authorList>
    </citation>
    <scope>NUCLEOTIDE SEQUENCE [LARGE SCALE GENOMIC DNA]</scope>
    <source>
        <strain evidence="8 9">11-183</strain>
    </source>
</reference>
<dbReference type="SMART" id="SM01294">
    <property type="entry name" value="PKS_PP_betabranch"/>
    <property type="match status" value="1"/>
</dbReference>
<evidence type="ECO:0000256" key="3">
    <source>
        <dbReference type="ARBA" id="ARBA00022679"/>
    </source>
</evidence>
<dbReference type="Gene3D" id="3.40.47.10">
    <property type="match status" value="1"/>
</dbReference>
<dbReference type="Proteomes" id="UP000185596">
    <property type="component" value="Unassembled WGS sequence"/>
</dbReference>
<dbReference type="SMART" id="SM00822">
    <property type="entry name" value="PKS_KR"/>
    <property type="match status" value="1"/>
</dbReference>
<dbReference type="InterPro" id="IPR018201">
    <property type="entry name" value="Ketoacyl_synth_AS"/>
</dbReference>
<dbReference type="OrthoDB" id="3651481at2"/>
<dbReference type="Pfam" id="PF00550">
    <property type="entry name" value="PP-binding"/>
    <property type="match status" value="1"/>
</dbReference>
<dbReference type="RefSeq" id="WP_143230016.1">
    <property type="nucleotide sequence ID" value="NZ_MSIE01000122.1"/>
</dbReference>
<dbReference type="PANTHER" id="PTHR43775:SF51">
    <property type="entry name" value="INACTIVE PHENOLPHTHIOCEROL SYNTHESIS POLYKETIDE SYNTHASE TYPE I PKS1-RELATED"/>
    <property type="match status" value="1"/>
</dbReference>
<dbReference type="AlphaFoldDB" id="A0A1Q8BWE1"/>
<evidence type="ECO:0000256" key="2">
    <source>
        <dbReference type="ARBA" id="ARBA00022553"/>
    </source>
</evidence>
<dbReference type="STRING" id="1912961.BU204_36400"/>
<dbReference type="PROSITE" id="PS00012">
    <property type="entry name" value="PHOSPHOPANTETHEINE"/>
    <property type="match status" value="1"/>
</dbReference>
<dbReference type="SUPFAM" id="SSF47336">
    <property type="entry name" value="ACP-like"/>
    <property type="match status" value="1"/>
</dbReference>
<dbReference type="InterPro" id="IPR036736">
    <property type="entry name" value="ACP-like_sf"/>
</dbReference>
<evidence type="ECO:0000313" key="9">
    <source>
        <dbReference type="Proteomes" id="UP000185596"/>
    </source>
</evidence>
<dbReference type="CDD" id="cd00833">
    <property type="entry name" value="PKS"/>
    <property type="match status" value="1"/>
</dbReference>
<evidence type="ECO:0000259" key="6">
    <source>
        <dbReference type="PROSITE" id="PS50075"/>
    </source>
</evidence>
<dbReference type="FunFam" id="3.40.47.10:FF:000019">
    <property type="entry name" value="Polyketide synthase type I"/>
    <property type="match status" value="1"/>
</dbReference>
<evidence type="ECO:0000256" key="4">
    <source>
        <dbReference type="ARBA" id="ARBA00022737"/>
    </source>
</evidence>
<dbReference type="GO" id="GO:0004312">
    <property type="term" value="F:fatty acid synthase activity"/>
    <property type="evidence" value="ECO:0007669"/>
    <property type="project" value="TreeGrafter"/>
</dbReference>
<dbReference type="EMBL" id="MSIE01000122">
    <property type="protein sequence ID" value="OLF06418.1"/>
    <property type="molecule type" value="Genomic_DNA"/>
</dbReference>
<dbReference type="PROSITE" id="PS50075">
    <property type="entry name" value="CARRIER"/>
    <property type="match status" value="1"/>
</dbReference>
<dbReference type="Pfam" id="PF08659">
    <property type="entry name" value="KR"/>
    <property type="match status" value="1"/>
</dbReference>
<dbReference type="InterPro" id="IPR020841">
    <property type="entry name" value="PKS_Beta-ketoAc_synthase_dom"/>
</dbReference>
<evidence type="ECO:0000313" key="8">
    <source>
        <dbReference type="EMBL" id="OLF06418.1"/>
    </source>
</evidence>
<accession>A0A1Q8BWE1</accession>
<evidence type="ECO:0000256" key="5">
    <source>
        <dbReference type="ARBA" id="ARBA00023268"/>
    </source>
</evidence>
<dbReference type="InterPro" id="IPR050091">
    <property type="entry name" value="PKS_NRPS_Biosynth_Enz"/>
</dbReference>
<keyword evidence="2" id="KW-0597">Phosphoprotein</keyword>
<dbReference type="InterPro" id="IPR036291">
    <property type="entry name" value="NAD(P)-bd_dom_sf"/>
</dbReference>
<dbReference type="GO" id="GO:0031177">
    <property type="term" value="F:phosphopantetheine binding"/>
    <property type="evidence" value="ECO:0007669"/>
    <property type="project" value="InterPro"/>
</dbReference>
<dbReference type="PROSITE" id="PS00606">
    <property type="entry name" value="KS3_1"/>
    <property type="match status" value="1"/>
</dbReference>
<dbReference type="InterPro" id="IPR009081">
    <property type="entry name" value="PP-bd_ACP"/>
</dbReference>
<dbReference type="SUPFAM" id="SSF51735">
    <property type="entry name" value="NAD(P)-binding Rossmann-fold domains"/>
    <property type="match status" value="1"/>
</dbReference>
<organism evidence="8 9">
    <name type="scientific">Actinophytocola xanthii</name>
    <dbReference type="NCBI Taxonomy" id="1912961"/>
    <lineage>
        <taxon>Bacteria</taxon>
        <taxon>Bacillati</taxon>
        <taxon>Actinomycetota</taxon>
        <taxon>Actinomycetes</taxon>
        <taxon>Pseudonocardiales</taxon>
        <taxon>Pseudonocardiaceae</taxon>
    </lineage>
</organism>
<gene>
    <name evidence="8" type="ORF">BU204_36400</name>
</gene>
<keyword evidence="3" id="KW-0808">Transferase</keyword>
<dbReference type="Gene3D" id="3.30.70.3290">
    <property type="match status" value="1"/>
</dbReference>
<dbReference type="InterPro" id="IPR032821">
    <property type="entry name" value="PKS_assoc"/>
</dbReference>
<proteinExistence type="predicted"/>
<dbReference type="Gene3D" id="3.40.50.720">
    <property type="entry name" value="NAD(P)-binding Rossmann-like Domain"/>
    <property type="match status" value="1"/>
</dbReference>
<dbReference type="InterPro" id="IPR020806">
    <property type="entry name" value="PKS_PP-bd"/>
</dbReference>
<evidence type="ECO:0000256" key="1">
    <source>
        <dbReference type="ARBA" id="ARBA00022450"/>
    </source>
</evidence>
<feature type="domain" description="Ketosynthase family 3 (KS3)" evidence="7">
    <location>
        <begin position="327"/>
        <end position="746"/>
    </location>
</feature>
<keyword evidence="4" id="KW-0677">Repeat</keyword>
<dbReference type="Pfam" id="PF00109">
    <property type="entry name" value="ketoacyl-synt"/>
    <property type="match status" value="1"/>
</dbReference>
<dbReference type="GO" id="GO:0006633">
    <property type="term" value="P:fatty acid biosynthetic process"/>
    <property type="evidence" value="ECO:0007669"/>
    <property type="project" value="InterPro"/>
</dbReference>
<dbReference type="InterPro" id="IPR014031">
    <property type="entry name" value="Ketoacyl_synth_C"/>
</dbReference>
<sequence length="838" mass="86739">GAAELAAELTELGTEVEILACDVADRAALAAVLEREPDLRGVVHAAGVAEVRPLAETGPADLAAALAAKAGGAAALHDLLGDRELDLFVLFSSIAGVLGSGAQAGYAAANAYLDALAEHRRALGHAATSVAWGPWAGTGMAGGAEESQQLARRGLAALPAAVALAELGRAVTSGEATVTVLDVDWARYVPIFTAARPSPLLADLPEVRLPAADLEVSGELATRLAGMAEPERLRLLVGIVRAEAAAVLGHDRPDQLQQRRAFRDLGFDSLTAVELRRRLVERTGRSLPTTMVFDHPDPVRLARYLLGELLGTGSGDTAPTAATAVSTDPVVIVGMSCRFPGEVSSPEQLWRLVADGVDAISEFPTGRGWDGRVPVDADPDRAGTTYTTQGGFLHDADRFDPGFFGISPREALAMDPQQRLLLETAWEAFERAGIDPAVLRGSRTGTFVGASATEYGAGDDTEGHVVTGTIPSVLSGRLAYVFGLEGPAVTVDTACSSSLVALHLAAQSLRGGETSLALAGGVTVMTTPGPFIAFSRQRALAPDGRSKAFGDAADGMALAEGVGVVVLERLSDARRNGHPVLAVVRGSAINSDGASNGLTAPNGLSQQRVIRQALANAHLTPADVDAVEAHGTGTALGDPIEARALQATYGADRDRPLWLGSVKSNIGHSQSAAGVASVIKMVMALRNEQLPPTLHVDPPSTHVDWSEAAVVPLGSPVDWPTGPTPRRCAVSSFGISGTNAHLVLEEAPAEEPPPAESVRQTSLPWVMSARGTPALRAAARDLRSCLELDPADVAHSLLATRALHDHRAVLLGDSRADGLTALAEGRAAPGLVEGMADV</sequence>
<keyword evidence="9" id="KW-1185">Reference proteome</keyword>
<dbReference type="InterPro" id="IPR057326">
    <property type="entry name" value="KR_dom"/>
</dbReference>
<dbReference type="PROSITE" id="PS52004">
    <property type="entry name" value="KS3_2"/>
    <property type="match status" value="1"/>
</dbReference>
<feature type="non-terminal residue" evidence="8">
    <location>
        <position position="1"/>
    </location>
</feature>
<comment type="caution">
    <text evidence="8">The sequence shown here is derived from an EMBL/GenBank/DDBJ whole genome shotgun (WGS) entry which is preliminary data.</text>
</comment>
<dbReference type="SMART" id="SM00823">
    <property type="entry name" value="PKS_PP"/>
    <property type="match status" value="1"/>
</dbReference>
<dbReference type="PANTHER" id="PTHR43775">
    <property type="entry name" value="FATTY ACID SYNTHASE"/>
    <property type="match status" value="1"/>
</dbReference>
<dbReference type="Pfam" id="PF16197">
    <property type="entry name" value="KAsynt_C_assoc"/>
    <property type="match status" value="1"/>
</dbReference>
<dbReference type="SMART" id="SM00825">
    <property type="entry name" value="PKS_KS"/>
    <property type="match status" value="1"/>
</dbReference>
<dbReference type="Gene3D" id="1.10.1200.10">
    <property type="entry name" value="ACP-like"/>
    <property type="match status" value="1"/>
</dbReference>
<evidence type="ECO:0000259" key="7">
    <source>
        <dbReference type="PROSITE" id="PS52004"/>
    </source>
</evidence>
<dbReference type="InterPro" id="IPR006162">
    <property type="entry name" value="Ppantetheine_attach_site"/>
</dbReference>
<dbReference type="InterPro" id="IPR014030">
    <property type="entry name" value="Ketoacyl_synth_N"/>
</dbReference>
<dbReference type="FunFam" id="1.10.1200.10:FF:000007">
    <property type="entry name" value="Probable polyketide synthase pks17"/>
    <property type="match status" value="1"/>
</dbReference>
<keyword evidence="1" id="KW-0596">Phosphopantetheine</keyword>
<feature type="domain" description="Carrier" evidence="6">
    <location>
        <begin position="231"/>
        <end position="309"/>
    </location>
</feature>
<dbReference type="InterPro" id="IPR016039">
    <property type="entry name" value="Thiolase-like"/>
</dbReference>
<feature type="non-terminal residue" evidence="8">
    <location>
        <position position="838"/>
    </location>
</feature>
<keyword evidence="5" id="KW-0511">Multifunctional enzyme</keyword>
<dbReference type="GO" id="GO:0004315">
    <property type="term" value="F:3-oxoacyl-[acyl-carrier-protein] synthase activity"/>
    <property type="evidence" value="ECO:0007669"/>
    <property type="project" value="InterPro"/>
</dbReference>
<dbReference type="SUPFAM" id="SSF53901">
    <property type="entry name" value="Thiolase-like"/>
    <property type="match status" value="1"/>
</dbReference>
<dbReference type="Pfam" id="PF02801">
    <property type="entry name" value="Ketoacyl-synt_C"/>
    <property type="match status" value="1"/>
</dbReference>
<protein>
    <submittedName>
        <fullName evidence="8">Uncharacterized protein</fullName>
    </submittedName>
</protein>
<dbReference type="InterPro" id="IPR013968">
    <property type="entry name" value="PKS_KR"/>
</dbReference>